<protein>
    <submittedName>
        <fullName evidence="3">Tetratricopeptide repeat-containing protein</fullName>
    </submittedName>
</protein>
<dbReference type="GO" id="GO:0051301">
    <property type="term" value="P:cell division"/>
    <property type="evidence" value="ECO:0007669"/>
    <property type="project" value="TreeGrafter"/>
</dbReference>
<name>A0A521EJM2_9BACL</name>
<evidence type="ECO:0000313" key="3">
    <source>
        <dbReference type="EMBL" id="SMO84129.1"/>
    </source>
</evidence>
<dbReference type="SUPFAM" id="SSF48452">
    <property type="entry name" value="TPR-like"/>
    <property type="match status" value="2"/>
</dbReference>
<dbReference type="PROSITE" id="PS50005">
    <property type="entry name" value="TPR"/>
    <property type="match status" value="2"/>
</dbReference>
<dbReference type="PANTHER" id="PTHR12558">
    <property type="entry name" value="CELL DIVISION CYCLE 16,23,27"/>
    <property type="match status" value="1"/>
</dbReference>
<evidence type="ECO:0000313" key="4">
    <source>
        <dbReference type="Proteomes" id="UP000315636"/>
    </source>
</evidence>
<dbReference type="Proteomes" id="UP000315636">
    <property type="component" value="Unassembled WGS sequence"/>
</dbReference>
<dbReference type="Gene3D" id="1.10.260.40">
    <property type="entry name" value="lambda repressor-like DNA-binding domains"/>
    <property type="match status" value="1"/>
</dbReference>
<dbReference type="InterPro" id="IPR001387">
    <property type="entry name" value="Cro/C1-type_HTH"/>
</dbReference>
<dbReference type="OrthoDB" id="9814553at2"/>
<dbReference type="RefSeq" id="WP_142506255.1">
    <property type="nucleotide sequence ID" value="NZ_FXTI01000009.1"/>
</dbReference>
<dbReference type="SMART" id="SM00530">
    <property type="entry name" value="HTH_XRE"/>
    <property type="match status" value="1"/>
</dbReference>
<dbReference type="PROSITE" id="PS50943">
    <property type="entry name" value="HTH_CROC1"/>
    <property type="match status" value="1"/>
</dbReference>
<organism evidence="3 4">
    <name type="scientific">Melghirimyces algeriensis</name>
    <dbReference type="NCBI Taxonomy" id="910412"/>
    <lineage>
        <taxon>Bacteria</taxon>
        <taxon>Bacillati</taxon>
        <taxon>Bacillota</taxon>
        <taxon>Bacilli</taxon>
        <taxon>Bacillales</taxon>
        <taxon>Thermoactinomycetaceae</taxon>
        <taxon>Melghirimyces</taxon>
    </lineage>
</organism>
<keyword evidence="1" id="KW-0802">TPR repeat</keyword>
<dbReference type="EMBL" id="FXTI01000009">
    <property type="protein sequence ID" value="SMO84129.1"/>
    <property type="molecule type" value="Genomic_DNA"/>
</dbReference>
<dbReference type="CDD" id="cd00093">
    <property type="entry name" value="HTH_XRE"/>
    <property type="match status" value="1"/>
</dbReference>
<dbReference type="Pfam" id="PF13424">
    <property type="entry name" value="TPR_12"/>
    <property type="match status" value="1"/>
</dbReference>
<dbReference type="InterPro" id="IPR019734">
    <property type="entry name" value="TPR_rpt"/>
</dbReference>
<dbReference type="AlphaFoldDB" id="A0A521EJM2"/>
<evidence type="ECO:0000259" key="2">
    <source>
        <dbReference type="PROSITE" id="PS50943"/>
    </source>
</evidence>
<dbReference type="SMART" id="SM00028">
    <property type="entry name" value="TPR"/>
    <property type="match status" value="6"/>
</dbReference>
<evidence type="ECO:0000256" key="1">
    <source>
        <dbReference type="PROSITE-ProRule" id="PRU00339"/>
    </source>
</evidence>
<accession>A0A521EJM2</accession>
<dbReference type="SUPFAM" id="SSF47413">
    <property type="entry name" value="lambda repressor-like DNA-binding domains"/>
    <property type="match status" value="1"/>
</dbReference>
<proteinExistence type="predicted"/>
<feature type="domain" description="HTH cro/C1-type" evidence="2">
    <location>
        <begin position="13"/>
        <end position="66"/>
    </location>
</feature>
<dbReference type="InterPro" id="IPR011990">
    <property type="entry name" value="TPR-like_helical_dom_sf"/>
</dbReference>
<dbReference type="Gene3D" id="1.25.40.10">
    <property type="entry name" value="Tetratricopeptide repeat domain"/>
    <property type="match status" value="2"/>
</dbReference>
<feature type="repeat" description="TPR" evidence="1">
    <location>
        <begin position="361"/>
        <end position="394"/>
    </location>
</feature>
<sequence>MSAIAIREIGEIIRKNRKEKGFRLEDLADENISSATISNVERGIPYVSLDKVQYLLAKLGIEMDKLPSLLMDEQRENKDLEFKLFAIETMRDAFGNTDDLLKELNGLELEDSHPYAATVWYLKGRCYCQNRLWDKAERALSNGIRLSKQHPYGEKSNIEAACFTELGLCSYHQNNLETALKFTESGLDAFQTEGDRKFIQYKLLRNKAVYLERLGRLNEALQVVQDTWDYLSEIQPVSVVLSLYCLRADLSVKTGLYQEAIEIAKDGLKIAQFDQRYGHLFDLWAILGSAYIKLMEWSIAEYCFRMALKLKDKPIHQHSLIDAYTRLGLMYLKQERWEEAREVIEKAVENGKKLNHVPWLINAYISLGDYYRLQGGDQQAISSYQNAYDLAYANQLRYKEQTILLRLAKCWEKIDEQEFQRCMRNIYKVQEKISEEDDFLENL</sequence>
<gene>
    <name evidence="3" type="ORF">SAMN06264849_109120</name>
</gene>
<feature type="repeat" description="TPR" evidence="1">
    <location>
        <begin position="321"/>
        <end position="354"/>
    </location>
</feature>
<dbReference type="GO" id="GO:0003677">
    <property type="term" value="F:DNA binding"/>
    <property type="evidence" value="ECO:0007669"/>
    <property type="project" value="InterPro"/>
</dbReference>
<keyword evidence="4" id="KW-1185">Reference proteome</keyword>
<dbReference type="InterPro" id="IPR010982">
    <property type="entry name" value="Lambda_DNA-bd_dom_sf"/>
</dbReference>
<dbReference type="PANTHER" id="PTHR12558:SF13">
    <property type="entry name" value="CELL DIVISION CYCLE PROTEIN 27 HOMOLOG"/>
    <property type="match status" value="1"/>
</dbReference>
<reference evidence="3 4" key="1">
    <citation type="submission" date="2017-05" db="EMBL/GenBank/DDBJ databases">
        <authorList>
            <person name="Varghese N."/>
            <person name="Submissions S."/>
        </authorList>
    </citation>
    <scope>NUCLEOTIDE SEQUENCE [LARGE SCALE GENOMIC DNA]</scope>
    <source>
        <strain evidence="3 4">DSM 45474</strain>
    </source>
</reference>